<dbReference type="OrthoDB" id="9808543at2"/>
<name>A0A504JJH3_9FLAO</name>
<dbReference type="PANTHER" id="PTHR42886">
    <property type="entry name" value="RE40534P-RELATED"/>
    <property type="match status" value="1"/>
</dbReference>
<dbReference type="PANTHER" id="PTHR42886:SF29">
    <property type="entry name" value="PUMMELIG, ISOFORM A"/>
    <property type="match status" value="1"/>
</dbReference>
<dbReference type="GO" id="GO:0016787">
    <property type="term" value="F:hydrolase activity"/>
    <property type="evidence" value="ECO:0007669"/>
    <property type="project" value="UniProtKB-KW"/>
</dbReference>
<dbReference type="InterPro" id="IPR000073">
    <property type="entry name" value="AB_hydrolase_1"/>
</dbReference>
<organism evidence="2 3">
    <name type="scientific">Aquimarina algicola</name>
    <dbReference type="NCBI Taxonomy" id="2589995"/>
    <lineage>
        <taxon>Bacteria</taxon>
        <taxon>Pseudomonadati</taxon>
        <taxon>Bacteroidota</taxon>
        <taxon>Flavobacteriia</taxon>
        <taxon>Flavobacteriales</taxon>
        <taxon>Flavobacteriaceae</taxon>
        <taxon>Aquimarina</taxon>
    </lineage>
</organism>
<dbReference type="SUPFAM" id="SSF53474">
    <property type="entry name" value="alpha/beta-Hydrolases"/>
    <property type="match status" value="1"/>
</dbReference>
<dbReference type="EMBL" id="VFWZ01000002">
    <property type="protein sequence ID" value="TPN87763.1"/>
    <property type="molecule type" value="Genomic_DNA"/>
</dbReference>
<feature type="domain" description="AB hydrolase-1" evidence="1">
    <location>
        <begin position="32"/>
        <end position="174"/>
    </location>
</feature>
<dbReference type="Pfam" id="PF00561">
    <property type="entry name" value="Abhydrolase_1"/>
    <property type="match status" value="1"/>
</dbReference>
<sequence>MIERKKNIIIQGQHDKPILIDTFYNKNSTSKPIVIFCHGYKGFKDWGAWDLVAEAFANAGYFFIKFNFSHNGGTVNKPIDFPDLEAFGQNNYIKELDDLETVIDWITSIDSQFKNETNTANISLIGHSRGGGITIIKASEDSRISKLITWASVSDFKKRFPEKHKIEQWEKDGVMFIENGRTKQQMPHYFQFYTSFLENEKRLTISTSVSKINIPYLIIHGNHDPTVTIEEGKKIHKLTPESELFIVEGADHVFGAKHPWDMNRLSSDLEKVTQKTIDFIGF</sequence>
<keyword evidence="3" id="KW-1185">Reference proteome</keyword>
<dbReference type="Gene3D" id="3.40.50.1820">
    <property type="entry name" value="alpha/beta hydrolase"/>
    <property type="match status" value="1"/>
</dbReference>
<accession>A0A504JJH3</accession>
<dbReference type="AlphaFoldDB" id="A0A504JJH3"/>
<gene>
    <name evidence="2" type="ORF">FHK87_09305</name>
</gene>
<keyword evidence="2" id="KW-0378">Hydrolase</keyword>
<evidence type="ECO:0000313" key="2">
    <source>
        <dbReference type="EMBL" id="TPN87763.1"/>
    </source>
</evidence>
<dbReference type="InterPro" id="IPR029058">
    <property type="entry name" value="AB_hydrolase_fold"/>
</dbReference>
<dbReference type="RefSeq" id="WP_140592402.1">
    <property type="nucleotide sequence ID" value="NZ_VFWZ01000002.1"/>
</dbReference>
<reference evidence="2 3" key="1">
    <citation type="submission" date="2019-06" db="EMBL/GenBank/DDBJ databases">
        <authorList>
            <person name="Meng X."/>
        </authorList>
    </citation>
    <scope>NUCLEOTIDE SEQUENCE [LARGE SCALE GENOMIC DNA]</scope>
    <source>
        <strain evidence="2 3">M625</strain>
    </source>
</reference>
<comment type="caution">
    <text evidence="2">The sequence shown here is derived from an EMBL/GenBank/DDBJ whole genome shotgun (WGS) entry which is preliminary data.</text>
</comment>
<proteinExistence type="predicted"/>
<evidence type="ECO:0000259" key="1">
    <source>
        <dbReference type="Pfam" id="PF00561"/>
    </source>
</evidence>
<protein>
    <submittedName>
        <fullName evidence="2">Alpha/beta hydrolase</fullName>
    </submittedName>
</protein>
<dbReference type="Proteomes" id="UP000315540">
    <property type="component" value="Unassembled WGS sequence"/>
</dbReference>
<evidence type="ECO:0000313" key="3">
    <source>
        <dbReference type="Proteomes" id="UP000315540"/>
    </source>
</evidence>